<organism evidence="6 7">
    <name type="scientific">Rubroshorea leprosula</name>
    <dbReference type="NCBI Taxonomy" id="152421"/>
    <lineage>
        <taxon>Eukaryota</taxon>
        <taxon>Viridiplantae</taxon>
        <taxon>Streptophyta</taxon>
        <taxon>Embryophyta</taxon>
        <taxon>Tracheophyta</taxon>
        <taxon>Spermatophyta</taxon>
        <taxon>Magnoliopsida</taxon>
        <taxon>eudicotyledons</taxon>
        <taxon>Gunneridae</taxon>
        <taxon>Pentapetalae</taxon>
        <taxon>rosids</taxon>
        <taxon>malvids</taxon>
        <taxon>Malvales</taxon>
        <taxon>Dipterocarpaceae</taxon>
        <taxon>Rubroshorea</taxon>
    </lineage>
</organism>
<keyword evidence="2" id="KW-0449">Lipoprotein</keyword>
<gene>
    <name evidence="6" type="ORF">SLEP1_g8309</name>
</gene>
<evidence type="ECO:0000259" key="5">
    <source>
        <dbReference type="SMART" id="SM00768"/>
    </source>
</evidence>
<evidence type="ECO:0000256" key="3">
    <source>
        <dbReference type="ARBA" id="ARBA00022729"/>
    </source>
</evidence>
<dbReference type="GO" id="GO:0098552">
    <property type="term" value="C:side of membrane"/>
    <property type="evidence" value="ECO:0007669"/>
    <property type="project" value="UniProtKB-KW"/>
</dbReference>
<keyword evidence="7" id="KW-1185">Reference proteome</keyword>
<dbReference type="SMART" id="SM00768">
    <property type="entry name" value="X8"/>
    <property type="match status" value="1"/>
</dbReference>
<evidence type="ECO:0000313" key="7">
    <source>
        <dbReference type="Proteomes" id="UP001054252"/>
    </source>
</evidence>
<dbReference type="GO" id="GO:0009506">
    <property type="term" value="C:plasmodesma"/>
    <property type="evidence" value="ECO:0007669"/>
    <property type="project" value="UniProtKB-ARBA"/>
</dbReference>
<reference evidence="6 7" key="1">
    <citation type="journal article" date="2021" name="Commun. Biol.">
        <title>The genome of Shorea leprosula (Dipterocarpaceae) highlights the ecological relevance of drought in aseasonal tropical rainforests.</title>
        <authorList>
            <person name="Ng K.K.S."/>
            <person name="Kobayashi M.J."/>
            <person name="Fawcett J.A."/>
            <person name="Hatakeyama M."/>
            <person name="Paape T."/>
            <person name="Ng C.H."/>
            <person name="Ang C.C."/>
            <person name="Tnah L.H."/>
            <person name="Lee C.T."/>
            <person name="Nishiyama T."/>
            <person name="Sese J."/>
            <person name="O'Brien M.J."/>
            <person name="Copetti D."/>
            <person name="Mohd Noor M.I."/>
            <person name="Ong R.C."/>
            <person name="Putra M."/>
            <person name="Sireger I.Z."/>
            <person name="Indrioko S."/>
            <person name="Kosugi Y."/>
            <person name="Izuno A."/>
            <person name="Isagi Y."/>
            <person name="Lee S.L."/>
            <person name="Shimizu K.K."/>
        </authorList>
    </citation>
    <scope>NUCLEOTIDE SEQUENCE [LARGE SCALE GENOMIC DNA]</scope>
    <source>
        <strain evidence="6">214</strain>
    </source>
</reference>
<evidence type="ECO:0000256" key="4">
    <source>
        <dbReference type="SAM" id="SignalP"/>
    </source>
</evidence>
<keyword evidence="2" id="KW-0336">GPI-anchor</keyword>
<comment type="subcellular location">
    <subcellularLocation>
        <location evidence="1">Cell membrane</location>
        <topology evidence="1">Lipid-anchor</topology>
        <topology evidence="1">GPI-anchor</topology>
    </subcellularLocation>
</comment>
<dbReference type="PANTHER" id="PTHR31044:SF140">
    <property type="entry name" value="EXPRESSED PROTEIN"/>
    <property type="match status" value="1"/>
</dbReference>
<accession>A0AAV5I156</accession>
<sequence length="258" mass="27880">MFWLTLLLPKSPLLLWGENASLCQKDQEQNLGLVLTSLKNVYQSLNRWGLENNIKVSAALDSECLRDDLGEKIIKPLLELSGVLPTPSIFLHVSLLFGGKLEFQDFIKKFGSVEPARPSPLAEISPSSIHSSVEFSVSANAGRTPHPPPPLSLPVSSPPPLPLSHCTKAASAVTTAPALEMEMMQKLWCVTKPSVPAETPQEAMDHACGECGADCQEIMPNGSCFDPDTVVAHVPMLPIAIGRKPREMKELAVLGAML</sequence>
<keyword evidence="2" id="KW-0325">Glycoprotein</keyword>
<dbReference type="InterPro" id="IPR044788">
    <property type="entry name" value="X8_dom_prot"/>
</dbReference>
<evidence type="ECO:0000256" key="1">
    <source>
        <dbReference type="ARBA" id="ARBA00004609"/>
    </source>
</evidence>
<feature type="chain" id="PRO_5043842751" description="X8 domain-containing protein" evidence="4">
    <location>
        <begin position="18"/>
        <end position="258"/>
    </location>
</feature>
<feature type="domain" description="X8" evidence="5">
    <location>
        <begin position="187"/>
        <end position="245"/>
    </location>
</feature>
<dbReference type="GO" id="GO:0005886">
    <property type="term" value="C:plasma membrane"/>
    <property type="evidence" value="ECO:0007669"/>
    <property type="project" value="UniProtKB-SubCell"/>
</dbReference>
<evidence type="ECO:0000313" key="6">
    <source>
        <dbReference type="EMBL" id="GKU94882.1"/>
    </source>
</evidence>
<dbReference type="InterPro" id="IPR012946">
    <property type="entry name" value="X8"/>
</dbReference>
<dbReference type="Proteomes" id="UP001054252">
    <property type="component" value="Unassembled WGS sequence"/>
</dbReference>
<feature type="signal peptide" evidence="4">
    <location>
        <begin position="1"/>
        <end position="17"/>
    </location>
</feature>
<dbReference type="AlphaFoldDB" id="A0AAV5I156"/>
<dbReference type="EMBL" id="BPVZ01000008">
    <property type="protein sequence ID" value="GKU94882.1"/>
    <property type="molecule type" value="Genomic_DNA"/>
</dbReference>
<keyword evidence="3 4" id="KW-0732">Signal</keyword>
<evidence type="ECO:0000256" key="2">
    <source>
        <dbReference type="ARBA" id="ARBA00022622"/>
    </source>
</evidence>
<name>A0AAV5I156_9ROSI</name>
<dbReference type="Pfam" id="PF07983">
    <property type="entry name" value="X8"/>
    <property type="match status" value="1"/>
</dbReference>
<keyword evidence="2" id="KW-0472">Membrane</keyword>
<protein>
    <recommendedName>
        <fullName evidence="5">X8 domain-containing protein</fullName>
    </recommendedName>
</protein>
<comment type="caution">
    <text evidence="6">The sequence shown here is derived from an EMBL/GenBank/DDBJ whole genome shotgun (WGS) entry which is preliminary data.</text>
</comment>
<proteinExistence type="predicted"/>
<dbReference type="PANTHER" id="PTHR31044">
    <property type="entry name" value="BETA-1,3 GLUCANASE"/>
    <property type="match status" value="1"/>
</dbReference>